<organism evidence="3">
    <name type="scientific">Palpitomonas bilix</name>
    <dbReference type="NCBI Taxonomy" id="652834"/>
    <lineage>
        <taxon>Eukaryota</taxon>
        <taxon>Eukaryota incertae sedis</taxon>
    </lineage>
</organism>
<dbReference type="GO" id="GO:0008017">
    <property type="term" value="F:microtubule binding"/>
    <property type="evidence" value="ECO:0007669"/>
    <property type="project" value="InterPro"/>
</dbReference>
<evidence type="ECO:0000313" key="3">
    <source>
        <dbReference type="EMBL" id="CAE0255266.1"/>
    </source>
</evidence>
<dbReference type="InterPro" id="IPR036961">
    <property type="entry name" value="Kinesin_motor_dom_sf"/>
</dbReference>
<dbReference type="InterPro" id="IPR027417">
    <property type="entry name" value="P-loop_NTPase"/>
</dbReference>
<dbReference type="AlphaFoldDB" id="A0A7S3DF59"/>
<reference evidence="3" key="1">
    <citation type="submission" date="2021-01" db="EMBL/GenBank/DDBJ databases">
        <authorList>
            <person name="Corre E."/>
            <person name="Pelletier E."/>
            <person name="Niang G."/>
            <person name="Scheremetjew M."/>
            <person name="Finn R."/>
            <person name="Kale V."/>
            <person name="Holt S."/>
            <person name="Cochrane G."/>
            <person name="Meng A."/>
            <person name="Brown T."/>
            <person name="Cohen L."/>
        </authorList>
    </citation>
    <scope>NUCLEOTIDE SEQUENCE</scope>
    <source>
        <strain evidence="3">NIES-2562</strain>
    </source>
</reference>
<dbReference type="Pfam" id="PF00225">
    <property type="entry name" value="Kinesin"/>
    <property type="match status" value="1"/>
</dbReference>
<dbReference type="InterPro" id="IPR001752">
    <property type="entry name" value="Kinesin_motor_dom"/>
</dbReference>
<dbReference type="EMBL" id="HBIB01027006">
    <property type="protein sequence ID" value="CAE0255266.1"/>
    <property type="molecule type" value="Transcribed_RNA"/>
</dbReference>
<keyword evidence="1" id="KW-0547">Nucleotide-binding</keyword>
<feature type="domain" description="Kinesin motor" evidence="2">
    <location>
        <begin position="6"/>
        <end position="120"/>
    </location>
</feature>
<dbReference type="GO" id="GO:0051231">
    <property type="term" value="P:spindle elongation"/>
    <property type="evidence" value="ECO:0007669"/>
    <property type="project" value="TreeGrafter"/>
</dbReference>
<dbReference type="GO" id="GO:0003777">
    <property type="term" value="F:microtubule motor activity"/>
    <property type="evidence" value="ECO:0007669"/>
    <property type="project" value="InterPro"/>
</dbReference>
<dbReference type="GO" id="GO:0007018">
    <property type="term" value="P:microtubule-based movement"/>
    <property type="evidence" value="ECO:0007669"/>
    <property type="project" value="InterPro"/>
</dbReference>
<dbReference type="PANTHER" id="PTHR47969">
    <property type="entry name" value="CHROMOSOME-ASSOCIATED KINESIN KIF4A-RELATED"/>
    <property type="match status" value="1"/>
</dbReference>
<evidence type="ECO:0000256" key="1">
    <source>
        <dbReference type="PROSITE-ProRule" id="PRU00283"/>
    </source>
</evidence>
<protein>
    <recommendedName>
        <fullName evidence="2">Kinesin motor domain-containing protein</fullName>
    </recommendedName>
</protein>
<proteinExistence type="inferred from homology"/>
<dbReference type="PROSITE" id="PS50067">
    <property type="entry name" value="KINESIN_MOTOR_2"/>
    <property type="match status" value="1"/>
</dbReference>
<dbReference type="GO" id="GO:0007052">
    <property type="term" value="P:mitotic spindle organization"/>
    <property type="evidence" value="ECO:0007669"/>
    <property type="project" value="TreeGrafter"/>
</dbReference>
<sequence>MQESDPIRVVVRVRPLNETETSNGNAALVSCASDKRTVSLLQSQAGTGRQFEFSACFDESTTQEQFFHHCGVRRLLDSALDGYSATLFAYGQTGSGKTYTVSGADLDEGKWTCTCICECG</sequence>
<dbReference type="GO" id="GO:0005875">
    <property type="term" value="C:microtubule associated complex"/>
    <property type="evidence" value="ECO:0007669"/>
    <property type="project" value="TreeGrafter"/>
</dbReference>
<gene>
    <name evidence="3" type="ORF">PBIL07802_LOCUS17518</name>
</gene>
<accession>A0A7S3DF59</accession>
<feature type="binding site" evidence="1">
    <location>
        <begin position="91"/>
        <end position="98"/>
    </location>
    <ligand>
        <name>ATP</name>
        <dbReference type="ChEBI" id="CHEBI:30616"/>
    </ligand>
</feature>
<keyword evidence="1" id="KW-0505">Motor protein</keyword>
<comment type="similarity">
    <text evidence="1">Belongs to the TRAFAC class myosin-kinesin ATPase superfamily. Kinesin family.</text>
</comment>
<dbReference type="SMART" id="SM00129">
    <property type="entry name" value="KISc"/>
    <property type="match status" value="1"/>
</dbReference>
<dbReference type="GO" id="GO:0005524">
    <property type="term" value="F:ATP binding"/>
    <property type="evidence" value="ECO:0007669"/>
    <property type="project" value="UniProtKB-UniRule"/>
</dbReference>
<dbReference type="InterPro" id="IPR027640">
    <property type="entry name" value="Kinesin-like_fam"/>
</dbReference>
<dbReference type="Gene3D" id="3.40.850.10">
    <property type="entry name" value="Kinesin motor domain"/>
    <property type="match status" value="1"/>
</dbReference>
<dbReference type="SUPFAM" id="SSF52540">
    <property type="entry name" value="P-loop containing nucleoside triphosphate hydrolases"/>
    <property type="match status" value="1"/>
</dbReference>
<evidence type="ECO:0000259" key="2">
    <source>
        <dbReference type="PROSITE" id="PS50067"/>
    </source>
</evidence>
<dbReference type="PANTHER" id="PTHR47969:SF29">
    <property type="entry name" value="KINESIN-LIKE PROTEIN"/>
    <property type="match status" value="1"/>
</dbReference>
<keyword evidence="1" id="KW-0067">ATP-binding</keyword>
<name>A0A7S3DF59_9EUKA</name>